<accession>A0A4Y3PLE6</accession>
<dbReference type="RefSeq" id="WP_122965332.1">
    <property type="nucleotide sequence ID" value="NZ_BJMH01000037.1"/>
</dbReference>
<organism evidence="2 3">
    <name type="scientific">Brevibacillus parabrevis</name>
    <dbReference type="NCBI Taxonomy" id="54914"/>
    <lineage>
        <taxon>Bacteria</taxon>
        <taxon>Bacillati</taxon>
        <taxon>Bacillota</taxon>
        <taxon>Bacilli</taxon>
        <taxon>Bacillales</taxon>
        <taxon>Paenibacillaceae</taxon>
        <taxon>Brevibacillus</taxon>
    </lineage>
</organism>
<comment type="caution">
    <text evidence="2">The sequence shown here is derived from an EMBL/GenBank/DDBJ whole genome shotgun (WGS) entry which is preliminary data.</text>
</comment>
<proteinExistence type="predicted"/>
<evidence type="ECO:0000313" key="3">
    <source>
        <dbReference type="Proteomes" id="UP000316882"/>
    </source>
</evidence>
<feature type="region of interest" description="Disordered" evidence="1">
    <location>
        <begin position="1"/>
        <end position="28"/>
    </location>
</feature>
<name>A0A4Y3PLE6_BREPA</name>
<evidence type="ECO:0000313" key="2">
    <source>
        <dbReference type="EMBL" id="GEB35320.1"/>
    </source>
</evidence>
<gene>
    <name evidence="2" type="ORF">BPA01_49000</name>
</gene>
<evidence type="ECO:0000256" key="1">
    <source>
        <dbReference type="SAM" id="MobiDB-lite"/>
    </source>
</evidence>
<dbReference type="Proteomes" id="UP000316882">
    <property type="component" value="Unassembled WGS sequence"/>
</dbReference>
<dbReference type="EMBL" id="BJMH01000037">
    <property type="protein sequence ID" value="GEB35320.1"/>
    <property type="molecule type" value="Genomic_DNA"/>
</dbReference>
<feature type="compositionally biased region" description="Polar residues" evidence="1">
    <location>
        <begin position="1"/>
        <end position="12"/>
    </location>
</feature>
<reference evidence="2 3" key="1">
    <citation type="submission" date="2019-06" db="EMBL/GenBank/DDBJ databases">
        <title>Whole genome shotgun sequence of Brevibacillus parabrevis NBRC 12334.</title>
        <authorList>
            <person name="Hosoyama A."/>
            <person name="Uohara A."/>
            <person name="Ohji S."/>
            <person name="Ichikawa N."/>
        </authorList>
    </citation>
    <scope>NUCLEOTIDE SEQUENCE [LARGE SCALE GENOMIC DNA]</scope>
    <source>
        <strain evidence="2 3">NBRC 12334</strain>
    </source>
</reference>
<keyword evidence="3" id="KW-1185">Reference proteome</keyword>
<feature type="compositionally biased region" description="Basic and acidic residues" evidence="1">
    <location>
        <begin position="14"/>
        <end position="26"/>
    </location>
</feature>
<dbReference type="AlphaFoldDB" id="A0A4Y3PLE6"/>
<protein>
    <submittedName>
        <fullName evidence="2">Uncharacterized protein</fullName>
    </submittedName>
</protein>
<sequence length="70" mass="7710">MIELQSPKSVQEAQDERQAIQREKDSLGALGQELAQEKIKGMQKDMMIDSLGQKVAQLTLEVIQLKGGGN</sequence>